<comment type="subcellular location">
    <subcellularLocation>
        <location evidence="5">Cytoplasm</location>
    </subcellularLocation>
</comment>
<organism evidence="6 7">
    <name type="scientific">Anaerosporobacter mobilis DSM 15930</name>
    <dbReference type="NCBI Taxonomy" id="1120996"/>
    <lineage>
        <taxon>Bacteria</taxon>
        <taxon>Bacillati</taxon>
        <taxon>Bacillota</taxon>
        <taxon>Clostridia</taxon>
        <taxon>Lachnospirales</taxon>
        <taxon>Lachnospiraceae</taxon>
        <taxon>Anaerosporobacter</taxon>
    </lineage>
</organism>
<proteinExistence type="inferred from homology"/>
<comment type="function">
    <text evidence="5">Acts as an anti-CsrA protein, binds CsrA and prevents it from repressing translation of its target genes, one of which is flagellin. Binds to flagellin and participates in the assembly of the flagellum.</text>
</comment>
<name>A0A1M7LPV3_9FIRM</name>
<keyword evidence="6" id="KW-0282">Flagellum</keyword>
<dbReference type="GO" id="GO:0044780">
    <property type="term" value="P:bacterial-type flagellum assembly"/>
    <property type="evidence" value="ECO:0007669"/>
    <property type="project" value="UniProtKB-UniRule"/>
</dbReference>
<reference evidence="6 7" key="1">
    <citation type="submission" date="2016-11" db="EMBL/GenBank/DDBJ databases">
        <authorList>
            <person name="Jaros S."/>
            <person name="Januszkiewicz K."/>
            <person name="Wedrychowicz H."/>
        </authorList>
    </citation>
    <scope>NUCLEOTIDE SEQUENCE [LARGE SCALE GENOMIC DNA]</scope>
    <source>
        <strain evidence="6 7">DSM 15930</strain>
    </source>
</reference>
<accession>A0A1M7LPV3</accession>
<dbReference type="RefSeq" id="WP_242952563.1">
    <property type="nucleotide sequence ID" value="NZ_FRCP01000017.1"/>
</dbReference>
<evidence type="ECO:0000256" key="1">
    <source>
        <dbReference type="ARBA" id="ARBA00022490"/>
    </source>
</evidence>
<evidence type="ECO:0000313" key="6">
    <source>
        <dbReference type="EMBL" id="SHM80133.1"/>
    </source>
</evidence>
<dbReference type="SUPFAM" id="SSF141457">
    <property type="entry name" value="BH3618-like"/>
    <property type="match status" value="1"/>
</dbReference>
<evidence type="ECO:0000256" key="2">
    <source>
        <dbReference type="ARBA" id="ARBA00022795"/>
    </source>
</evidence>
<protein>
    <recommendedName>
        <fullName evidence="5">Flagellar assembly factor FliW</fullName>
    </recommendedName>
</protein>
<keyword evidence="3 5" id="KW-0810">Translation regulation</keyword>
<gene>
    <name evidence="5" type="primary">fliW</name>
    <name evidence="6" type="ORF">SAMN02746066_03355</name>
</gene>
<dbReference type="PANTHER" id="PTHR39190">
    <property type="entry name" value="FLAGELLAR ASSEMBLY FACTOR FLIW"/>
    <property type="match status" value="1"/>
</dbReference>
<dbReference type="STRING" id="1120996.SAMN02746066_03355"/>
<dbReference type="HAMAP" id="MF_01185">
    <property type="entry name" value="FliW"/>
    <property type="match status" value="1"/>
</dbReference>
<keyword evidence="7" id="KW-1185">Reference proteome</keyword>
<keyword evidence="1 5" id="KW-0963">Cytoplasm</keyword>
<evidence type="ECO:0000256" key="4">
    <source>
        <dbReference type="ARBA" id="ARBA00023186"/>
    </source>
</evidence>
<dbReference type="PANTHER" id="PTHR39190:SF1">
    <property type="entry name" value="FLAGELLAR ASSEMBLY FACTOR FLIW"/>
    <property type="match status" value="1"/>
</dbReference>
<keyword evidence="6" id="KW-0966">Cell projection</keyword>
<evidence type="ECO:0000256" key="5">
    <source>
        <dbReference type="HAMAP-Rule" id="MF_01185"/>
    </source>
</evidence>
<evidence type="ECO:0000256" key="3">
    <source>
        <dbReference type="ARBA" id="ARBA00022845"/>
    </source>
</evidence>
<dbReference type="GO" id="GO:0006417">
    <property type="term" value="P:regulation of translation"/>
    <property type="evidence" value="ECO:0007669"/>
    <property type="project" value="UniProtKB-KW"/>
</dbReference>
<comment type="subunit">
    <text evidence="5">Interacts with translational regulator CsrA and flagellin(s).</text>
</comment>
<sequence>MVINMLINTRCFGEINLDENKIVTFESGLMGFEQYKRFTILYNIEDEKSKISWLQSVDEPSLALPIIAPGVVKEDYNPTVEDEVLRPLGELTDENLVVFLTVTVPSDIKKTTVNLKAPIIINADTRKGCQIIVENSEYTVRYNVYDIMKERKKDKGVE</sequence>
<comment type="similarity">
    <text evidence="5">Belongs to the FliW family.</text>
</comment>
<dbReference type="Proteomes" id="UP000184038">
    <property type="component" value="Unassembled WGS sequence"/>
</dbReference>
<dbReference type="AlphaFoldDB" id="A0A1M7LPV3"/>
<keyword evidence="2 5" id="KW-1005">Bacterial flagellum biogenesis</keyword>
<evidence type="ECO:0000313" key="7">
    <source>
        <dbReference type="Proteomes" id="UP000184038"/>
    </source>
</evidence>
<dbReference type="InterPro" id="IPR003775">
    <property type="entry name" value="Flagellar_assembly_factor_FliW"/>
</dbReference>
<keyword evidence="4 5" id="KW-0143">Chaperone</keyword>
<dbReference type="InterPro" id="IPR024046">
    <property type="entry name" value="Flagellar_assmbl_FliW_dom_sf"/>
</dbReference>
<dbReference type="Pfam" id="PF02623">
    <property type="entry name" value="FliW"/>
    <property type="match status" value="1"/>
</dbReference>
<dbReference type="Gene3D" id="2.30.290.10">
    <property type="entry name" value="BH3618-like"/>
    <property type="match status" value="1"/>
</dbReference>
<dbReference type="GO" id="GO:0005737">
    <property type="term" value="C:cytoplasm"/>
    <property type="evidence" value="ECO:0007669"/>
    <property type="project" value="UniProtKB-SubCell"/>
</dbReference>
<keyword evidence="6" id="KW-0969">Cilium</keyword>
<dbReference type="EMBL" id="FRCP01000017">
    <property type="protein sequence ID" value="SHM80133.1"/>
    <property type="molecule type" value="Genomic_DNA"/>
</dbReference>
<dbReference type="NCBIfam" id="NF009793">
    <property type="entry name" value="PRK13285.1-1"/>
    <property type="match status" value="1"/>
</dbReference>